<evidence type="ECO:0000256" key="5">
    <source>
        <dbReference type="ARBA" id="ARBA00023242"/>
    </source>
</evidence>
<organism evidence="8 9">
    <name type="scientific">Phialemonium thermophilum</name>
    <dbReference type="NCBI Taxonomy" id="223376"/>
    <lineage>
        <taxon>Eukaryota</taxon>
        <taxon>Fungi</taxon>
        <taxon>Dikarya</taxon>
        <taxon>Ascomycota</taxon>
        <taxon>Pezizomycotina</taxon>
        <taxon>Sordariomycetes</taxon>
        <taxon>Sordariomycetidae</taxon>
        <taxon>Cephalothecales</taxon>
        <taxon>Cephalothecaceae</taxon>
        <taxon>Phialemonium</taxon>
    </lineage>
</organism>
<feature type="domain" description="Xylanolytic transcriptional activator regulatory" evidence="7">
    <location>
        <begin position="318"/>
        <end position="398"/>
    </location>
</feature>
<feature type="region of interest" description="Disordered" evidence="6">
    <location>
        <begin position="1"/>
        <end position="29"/>
    </location>
</feature>
<proteinExistence type="predicted"/>
<dbReference type="InterPro" id="IPR036864">
    <property type="entry name" value="Zn2-C6_fun-type_DNA-bd_sf"/>
</dbReference>
<name>A0ABR3WKE5_9PEZI</name>
<evidence type="ECO:0000256" key="4">
    <source>
        <dbReference type="ARBA" id="ARBA00023163"/>
    </source>
</evidence>
<dbReference type="InterPro" id="IPR051127">
    <property type="entry name" value="Fungal_SecMet_Regulators"/>
</dbReference>
<protein>
    <recommendedName>
        <fullName evidence="7">Xylanolytic transcriptional activator regulatory domain-containing protein</fullName>
    </recommendedName>
</protein>
<dbReference type="Pfam" id="PF04082">
    <property type="entry name" value="Fungal_trans"/>
    <property type="match status" value="1"/>
</dbReference>
<evidence type="ECO:0000256" key="1">
    <source>
        <dbReference type="ARBA" id="ARBA00022723"/>
    </source>
</evidence>
<sequence>MSASSPSQSGTPDTRDSLANGAPKKRRRAAIACRECRSRKTKCDHIVPVTASDEMLRGLSKTSQVYIRSLERRLRIFEESHRGAGSARPLDPGDATNVTPLSTPHHPLAGSEGGPRARRSSLSASPPTGQPRQTIISANPDILIGGKAGESFTQLILNAMNRGSARLETHSFSSPRDHHPDDDLSDARILAPPPGARELMKVYFDFHHVLTPIFHAPTITNQLEQVLRRGNSASQSSSCDHPTNIYTLAILNMICAIATAHDRLGVGGDTASVVARRYYDTAMRLVRPTLLSDWSVEKVQILLLGARYLQSASYPDECWTVLGLAVRIAYGLDLHRPPPEEEEEGEGEKMDCIAREVRKRVWHACYGMDQLLSMIYGRPAATSAATFTAPLPEDLDDDCIQPTRLLYPSVRTAASCMSFFLQVSRLYRILESAASLGDPSLEARVRLDEDFETWYAQVPETLKVRPGSRADDDKALILALRANMVRILIHRPSLVSALSALSTTREGPQAQPSPQSQQQQQPLRQPGRLRVSMLQRSRQICVSTAEETVQLVSQRHEQTKNATGPSWFNLYYLFNAILVIVSHVVDPEFRDDRSALRHLEQAMHMIRQMSANHLCAQRAYTFLQQLLGLLDKTLPDDRQRFSSQAERNSTPPPFMMGDAALGVGGGGSGAPEDMMVPDLWSLWGATQDLTIDLGSQLEMHSSLGSAMWSWGGQDAGASVVLASPSAGSTIPC</sequence>
<feature type="region of interest" description="Disordered" evidence="6">
    <location>
        <begin position="81"/>
        <end position="134"/>
    </location>
</feature>
<feature type="region of interest" description="Disordered" evidence="6">
    <location>
        <begin position="500"/>
        <end position="526"/>
    </location>
</feature>
<keyword evidence="1" id="KW-0479">Metal-binding</keyword>
<dbReference type="SMART" id="SM00906">
    <property type="entry name" value="Fungal_trans"/>
    <property type="match status" value="1"/>
</dbReference>
<accession>A0ABR3WKE5</accession>
<keyword evidence="9" id="KW-1185">Reference proteome</keyword>
<gene>
    <name evidence="8" type="ORF">VTK73DRAFT_6349</name>
</gene>
<evidence type="ECO:0000313" key="8">
    <source>
        <dbReference type="EMBL" id="KAL1863849.1"/>
    </source>
</evidence>
<dbReference type="PANTHER" id="PTHR47424">
    <property type="entry name" value="REGULATORY PROTEIN GAL4"/>
    <property type="match status" value="1"/>
</dbReference>
<keyword evidence="4" id="KW-0804">Transcription</keyword>
<evidence type="ECO:0000256" key="3">
    <source>
        <dbReference type="ARBA" id="ARBA00023125"/>
    </source>
</evidence>
<dbReference type="EMBL" id="JAZHXJ010000358">
    <property type="protein sequence ID" value="KAL1863849.1"/>
    <property type="molecule type" value="Genomic_DNA"/>
</dbReference>
<dbReference type="Proteomes" id="UP001586593">
    <property type="component" value="Unassembled WGS sequence"/>
</dbReference>
<keyword evidence="2" id="KW-0805">Transcription regulation</keyword>
<dbReference type="CDD" id="cd12148">
    <property type="entry name" value="fungal_TF_MHR"/>
    <property type="match status" value="1"/>
</dbReference>
<evidence type="ECO:0000256" key="6">
    <source>
        <dbReference type="SAM" id="MobiDB-lite"/>
    </source>
</evidence>
<dbReference type="SUPFAM" id="SSF57701">
    <property type="entry name" value="Zn2/Cys6 DNA-binding domain"/>
    <property type="match status" value="1"/>
</dbReference>
<keyword evidence="3" id="KW-0238">DNA-binding</keyword>
<dbReference type="PANTHER" id="PTHR47424:SF3">
    <property type="entry name" value="REGULATORY PROTEIN GAL4"/>
    <property type="match status" value="1"/>
</dbReference>
<reference evidence="8 9" key="1">
    <citation type="journal article" date="2024" name="Commun. Biol.">
        <title>Comparative genomic analysis of thermophilic fungi reveals convergent evolutionary adaptations and gene losses.</title>
        <authorList>
            <person name="Steindorff A.S."/>
            <person name="Aguilar-Pontes M.V."/>
            <person name="Robinson A.J."/>
            <person name="Andreopoulos B."/>
            <person name="LaButti K."/>
            <person name="Kuo A."/>
            <person name="Mondo S."/>
            <person name="Riley R."/>
            <person name="Otillar R."/>
            <person name="Haridas S."/>
            <person name="Lipzen A."/>
            <person name="Grimwood J."/>
            <person name="Schmutz J."/>
            <person name="Clum A."/>
            <person name="Reid I.D."/>
            <person name="Moisan M.C."/>
            <person name="Butler G."/>
            <person name="Nguyen T.T.M."/>
            <person name="Dewar K."/>
            <person name="Conant G."/>
            <person name="Drula E."/>
            <person name="Henrissat B."/>
            <person name="Hansel C."/>
            <person name="Singer S."/>
            <person name="Hutchinson M.I."/>
            <person name="de Vries R.P."/>
            <person name="Natvig D.O."/>
            <person name="Powell A.J."/>
            <person name="Tsang A."/>
            <person name="Grigoriev I.V."/>
        </authorList>
    </citation>
    <scope>NUCLEOTIDE SEQUENCE [LARGE SCALE GENOMIC DNA]</scope>
    <source>
        <strain evidence="8 9">ATCC 24622</strain>
    </source>
</reference>
<comment type="caution">
    <text evidence="8">The sequence shown here is derived from an EMBL/GenBank/DDBJ whole genome shotgun (WGS) entry which is preliminary data.</text>
</comment>
<feature type="compositionally biased region" description="Polar residues" evidence="6">
    <location>
        <begin position="1"/>
        <end position="12"/>
    </location>
</feature>
<keyword evidence="5" id="KW-0539">Nucleus</keyword>
<evidence type="ECO:0000259" key="7">
    <source>
        <dbReference type="SMART" id="SM00906"/>
    </source>
</evidence>
<evidence type="ECO:0000313" key="9">
    <source>
        <dbReference type="Proteomes" id="UP001586593"/>
    </source>
</evidence>
<dbReference type="CDD" id="cd00067">
    <property type="entry name" value="GAL4"/>
    <property type="match status" value="1"/>
</dbReference>
<evidence type="ECO:0000256" key="2">
    <source>
        <dbReference type="ARBA" id="ARBA00023015"/>
    </source>
</evidence>
<dbReference type="InterPro" id="IPR007219">
    <property type="entry name" value="XnlR_reg_dom"/>
</dbReference>
<dbReference type="InterPro" id="IPR001138">
    <property type="entry name" value="Zn2Cys6_DnaBD"/>
</dbReference>